<dbReference type="PANTHER" id="PTHR12984">
    <property type="entry name" value="SCY1-RELATED S/T PROTEIN KINASE-LIKE"/>
    <property type="match status" value="1"/>
</dbReference>
<accession>A0A7R9KCW1</accession>
<gene>
    <name evidence="1" type="ORF">OSB1V03_LOCUS941</name>
</gene>
<dbReference type="AlphaFoldDB" id="A0A7R9KCW1"/>
<name>A0A7R9KCW1_9ACAR</name>
<protein>
    <submittedName>
        <fullName evidence="1">Uncharacterized protein</fullName>
    </submittedName>
</protein>
<dbReference type="EMBL" id="CAJPIZ010000242">
    <property type="protein sequence ID" value="CAG2100885.1"/>
    <property type="molecule type" value="Genomic_DNA"/>
</dbReference>
<organism evidence="1">
    <name type="scientific">Medioppia subpectinata</name>
    <dbReference type="NCBI Taxonomy" id="1979941"/>
    <lineage>
        <taxon>Eukaryota</taxon>
        <taxon>Metazoa</taxon>
        <taxon>Ecdysozoa</taxon>
        <taxon>Arthropoda</taxon>
        <taxon>Chelicerata</taxon>
        <taxon>Arachnida</taxon>
        <taxon>Acari</taxon>
        <taxon>Acariformes</taxon>
        <taxon>Sarcoptiformes</taxon>
        <taxon>Oribatida</taxon>
        <taxon>Brachypylina</taxon>
        <taxon>Oppioidea</taxon>
        <taxon>Oppiidae</taxon>
        <taxon>Medioppia</taxon>
    </lineage>
</organism>
<sequence>MTSIPCQAFTSKLPKMAQPDLDFTAPEVQSVSSCSAMSDMFSLGLLIASLYNNGRSLIESNLNTSHYCKQLDSRRSQGKGVAYFTWTNIENEGVFYIERGGNDFVGYINWIIIYMNFLIPYPITYKTHFRDS</sequence>
<dbReference type="Proteomes" id="UP000759131">
    <property type="component" value="Unassembled WGS sequence"/>
</dbReference>
<reference evidence="1" key="1">
    <citation type="submission" date="2020-11" db="EMBL/GenBank/DDBJ databases">
        <authorList>
            <person name="Tran Van P."/>
        </authorList>
    </citation>
    <scope>NUCLEOTIDE SEQUENCE</scope>
</reference>
<dbReference type="EMBL" id="OC854817">
    <property type="protein sequence ID" value="CAD7620455.1"/>
    <property type="molecule type" value="Genomic_DNA"/>
</dbReference>
<dbReference type="InterPro" id="IPR051177">
    <property type="entry name" value="CIK-Related_Protein"/>
</dbReference>
<proteinExistence type="predicted"/>
<evidence type="ECO:0000313" key="2">
    <source>
        <dbReference type="Proteomes" id="UP000759131"/>
    </source>
</evidence>
<keyword evidence="2" id="KW-1185">Reference proteome</keyword>
<evidence type="ECO:0000313" key="1">
    <source>
        <dbReference type="EMBL" id="CAD7620455.1"/>
    </source>
</evidence>
<dbReference type="PANTHER" id="PTHR12984:SF16">
    <property type="entry name" value="BLACK MATCH, ISOFORM H"/>
    <property type="match status" value="1"/>
</dbReference>
<dbReference type="OrthoDB" id="79687at2759"/>